<dbReference type="STRING" id="497965.Cyan7822_0842"/>
<keyword evidence="3" id="KW-1185">Reference proteome</keyword>
<evidence type="ECO:0000313" key="2">
    <source>
        <dbReference type="EMBL" id="ADN12862.1"/>
    </source>
</evidence>
<proteinExistence type="predicted"/>
<dbReference type="HOGENOM" id="CLU_2129329_0_0_3"/>
<gene>
    <name evidence="2" type="ordered locus">Cyan7822_0842</name>
</gene>
<protein>
    <submittedName>
        <fullName evidence="2">Uncharacterized protein</fullName>
    </submittedName>
</protein>
<dbReference type="AlphaFoldDB" id="E0UCA5"/>
<dbReference type="eggNOG" id="ENOG50321IE">
    <property type="taxonomic scope" value="Bacteria"/>
</dbReference>
<dbReference type="EMBL" id="CP002198">
    <property type="protein sequence ID" value="ADN12862.1"/>
    <property type="molecule type" value="Genomic_DNA"/>
</dbReference>
<dbReference type="KEGG" id="cyj:Cyan7822_0842"/>
<reference evidence="3" key="1">
    <citation type="journal article" date="2011" name="MBio">
        <title>Novel metabolic attributes of the genus Cyanothece, comprising a group of unicellular nitrogen-fixing Cyanobacteria.</title>
        <authorList>
            <person name="Bandyopadhyay A."/>
            <person name="Elvitigala T."/>
            <person name="Welsh E."/>
            <person name="Stockel J."/>
            <person name="Liberton M."/>
            <person name="Min H."/>
            <person name="Sherman L.A."/>
            <person name="Pakrasi H.B."/>
        </authorList>
    </citation>
    <scope>NUCLEOTIDE SEQUENCE [LARGE SCALE GENOMIC DNA]</scope>
    <source>
        <strain evidence="3">PCC 7822</strain>
    </source>
</reference>
<evidence type="ECO:0000256" key="1">
    <source>
        <dbReference type="SAM" id="MobiDB-lite"/>
    </source>
</evidence>
<dbReference type="OrthoDB" id="9898654at2"/>
<name>E0UCA5_GLOV7</name>
<accession>E0UCA5</accession>
<evidence type="ECO:0000313" key="3">
    <source>
        <dbReference type="Proteomes" id="UP000008206"/>
    </source>
</evidence>
<organism evidence="2 3">
    <name type="scientific">Gloeothece verrucosa (strain PCC 7822)</name>
    <name type="common">Cyanothece sp. (strain PCC 7822)</name>
    <dbReference type="NCBI Taxonomy" id="497965"/>
    <lineage>
        <taxon>Bacteria</taxon>
        <taxon>Bacillati</taxon>
        <taxon>Cyanobacteriota</taxon>
        <taxon>Cyanophyceae</taxon>
        <taxon>Oscillatoriophycideae</taxon>
        <taxon>Chroococcales</taxon>
        <taxon>Aphanothecaceae</taxon>
        <taxon>Gloeothece</taxon>
        <taxon>Gloeothece verrucosa</taxon>
    </lineage>
</organism>
<dbReference type="RefSeq" id="WP_013320972.1">
    <property type="nucleotide sequence ID" value="NC_014501.1"/>
</dbReference>
<feature type="region of interest" description="Disordered" evidence="1">
    <location>
        <begin position="1"/>
        <end position="20"/>
    </location>
</feature>
<dbReference type="Proteomes" id="UP000008206">
    <property type="component" value="Chromosome"/>
</dbReference>
<sequence>MAQPLSSISGCSIDNSTPSNPVLRIPYSSIAASITWTTPTIDNLDPWIEGILATVAAYQLANPSNTAINVLIGQSSSNQPASRNGVDNRANSRRIITTWSTQTVSPVIDGDNL</sequence>